<reference evidence="1 2" key="2">
    <citation type="journal article" date="2017" name="Front. Plant Sci.">
        <title>Gene Classification and Mining of Molecular Markers Useful in Red Clover (Trifolium pratense) Breeding.</title>
        <authorList>
            <person name="Istvanek J."/>
            <person name="Dluhosova J."/>
            <person name="Dluhos P."/>
            <person name="Patkova L."/>
            <person name="Nedelnik J."/>
            <person name="Repkova J."/>
        </authorList>
    </citation>
    <scope>NUCLEOTIDE SEQUENCE [LARGE SCALE GENOMIC DNA]</scope>
    <source>
        <strain evidence="2">cv. Tatra</strain>
        <tissue evidence="1">Young leaves</tissue>
    </source>
</reference>
<reference evidence="1 2" key="1">
    <citation type="journal article" date="2014" name="Am. J. Bot.">
        <title>Genome assembly and annotation for red clover (Trifolium pratense; Fabaceae).</title>
        <authorList>
            <person name="Istvanek J."/>
            <person name="Jaros M."/>
            <person name="Krenek A."/>
            <person name="Repkova J."/>
        </authorList>
    </citation>
    <scope>NUCLEOTIDE SEQUENCE [LARGE SCALE GENOMIC DNA]</scope>
    <source>
        <strain evidence="2">cv. Tatra</strain>
        <tissue evidence="1">Young leaves</tissue>
    </source>
</reference>
<comment type="caution">
    <text evidence="1">The sequence shown here is derived from an EMBL/GenBank/DDBJ whole genome shotgun (WGS) entry which is preliminary data.</text>
</comment>
<dbReference type="EMBL" id="ASHM01010934">
    <property type="protein sequence ID" value="PNX92816.1"/>
    <property type="molecule type" value="Genomic_DNA"/>
</dbReference>
<gene>
    <name evidence="1" type="ORF">L195_g015958</name>
</gene>
<evidence type="ECO:0000313" key="1">
    <source>
        <dbReference type="EMBL" id="PNX92816.1"/>
    </source>
</evidence>
<protein>
    <submittedName>
        <fullName evidence="1">Uncharacterized protein</fullName>
    </submittedName>
</protein>
<dbReference type="Proteomes" id="UP000236291">
    <property type="component" value="Unassembled WGS sequence"/>
</dbReference>
<evidence type="ECO:0000313" key="2">
    <source>
        <dbReference type="Proteomes" id="UP000236291"/>
    </source>
</evidence>
<feature type="non-terminal residue" evidence="1">
    <location>
        <position position="33"/>
    </location>
</feature>
<sequence>MRYRTELDGGALALEFNGGEAASLVARLVLSGK</sequence>
<proteinExistence type="predicted"/>
<dbReference type="AlphaFoldDB" id="A0A2K3MPW7"/>
<name>A0A2K3MPW7_TRIPR</name>
<accession>A0A2K3MPW7</accession>
<organism evidence="1 2">
    <name type="scientific">Trifolium pratense</name>
    <name type="common">Red clover</name>
    <dbReference type="NCBI Taxonomy" id="57577"/>
    <lineage>
        <taxon>Eukaryota</taxon>
        <taxon>Viridiplantae</taxon>
        <taxon>Streptophyta</taxon>
        <taxon>Embryophyta</taxon>
        <taxon>Tracheophyta</taxon>
        <taxon>Spermatophyta</taxon>
        <taxon>Magnoliopsida</taxon>
        <taxon>eudicotyledons</taxon>
        <taxon>Gunneridae</taxon>
        <taxon>Pentapetalae</taxon>
        <taxon>rosids</taxon>
        <taxon>fabids</taxon>
        <taxon>Fabales</taxon>
        <taxon>Fabaceae</taxon>
        <taxon>Papilionoideae</taxon>
        <taxon>50 kb inversion clade</taxon>
        <taxon>NPAAA clade</taxon>
        <taxon>Hologalegina</taxon>
        <taxon>IRL clade</taxon>
        <taxon>Trifolieae</taxon>
        <taxon>Trifolium</taxon>
    </lineage>
</organism>